<dbReference type="EMBL" id="DF974827">
    <property type="protein sequence ID" value="GAU50643.1"/>
    <property type="molecule type" value="Genomic_DNA"/>
</dbReference>
<evidence type="ECO:0000256" key="3">
    <source>
        <dbReference type="SAM" id="SignalP"/>
    </source>
</evidence>
<dbReference type="SMART" id="SM00499">
    <property type="entry name" value="AAI"/>
    <property type="match status" value="1"/>
</dbReference>
<evidence type="ECO:0000259" key="4">
    <source>
        <dbReference type="SMART" id="SM00499"/>
    </source>
</evidence>
<dbReference type="InterPro" id="IPR016140">
    <property type="entry name" value="Bifunc_inhib/LTP/seed_store"/>
</dbReference>
<dbReference type="InterPro" id="IPR036312">
    <property type="entry name" value="Bifun_inhib/LTP/seed_sf"/>
</dbReference>
<gene>
    <name evidence="5" type="ORF">TSUD_184350</name>
</gene>
<dbReference type="AlphaFoldDB" id="A0A2Z6P7C5"/>
<dbReference type="Pfam" id="PF14547">
    <property type="entry name" value="Hydrophob_seed"/>
    <property type="match status" value="1"/>
</dbReference>
<feature type="signal peptide" evidence="3">
    <location>
        <begin position="1"/>
        <end position="26"/>
    </location>
</feature>
<proteinExistence type="inferred from homology"/>
<dbReference type="Proteomes" id="UP000242715">
    <property type="component" value="Unassembled WGS sequence"/>
</dbReference>
<dbReference type="SUPFAM" id="SSF47699">
    <property type="entry name" value="Bifunctional inhibitor/lipid-transfer protein/seed storage 2S albumin"/>
    <property type="match status" value="1"/>
</dbReference>
<dbReference type="CDD" id="cd01958">
    <property type="entry name" value="HPS_like"/>
    <property type="match status" value="1"/>
</dbReference>
<sequence length="190" mass="20269">MLSSKAKALFFIFKILILNVITHAYACGPCIQPNPPPYHNKPPSHPKHPPHHHHGGGKQPVISPPPVVVVPPIIVTPPLQPPPTIIYPPPTTPTPVFPPPITQPTCPIDALKLGLCLDVLGGLVHVVIGNPVKNVCCPVIQGLVDLEAAICLCTVIRAKVLNLNIYLPLALQVLATCGKTPPRDFVCPPL</sequence>
<accession>A0A2Z6P7C5</accession>
<evidence type="ECO:0000313" key="6">
    <source>
        <dbReference type="Proteomes" id="UP000242715"/>
    </source>
</evidence>
<dbReference type="InterPro" id="IPR051636">
    <property type="entry name" value="Plant_LTP/defense-related"/>
</dbReference>
<dbReference type="InterPro" id="IPR027923">
    <property type="entry name" value="Hydrophob_seed_dom"/>
</dbReference>
<keyword evidence="6" id="KW-1185">Reference proteome</keyword>
<keyword evidence="3" id="KW-0732">Signal</keyword>
<feature type="domain" description="Bifunctional inhibitor/plant lipid transfer protein/seed storage helical" evidence="4">
    <location>
        <begin position="106"/>
        <end position="187"/>
    </location>
</feature>
<feature type="region of interest" description="Disordered" evidence="2">
    <location>
        <begin position="37"/>
        <end position="59"/>
    </location>
</feature>
<evidence type="ECO:0000256" key="2">
    <source>
        <dbReference type="SAM" id="MobiDB-lite"/>
    </source>
</evidence>
<organism evidence="5 6">
    <name type="scientific">Trifolium subterraneum</name>
    <name type="common">Subterranean clover</name>
    <dbReference type="NCBI Taxonomy" id="3900"/>
    <lineage>
        <taxon>Eukaryota</taxon>
        <taxon>Viridiplantae</taxon>
        <taxon>Streptophyta</taxon>
        <taxon>Embryophyta</taxon>
        <taxon>Tracheophyta</taxon>
        <taxon>Spermatophyta</taxon>
        <taxon>Magnoliopsida</taxon>
        <taxon>eudicotyledons</taxon>
        <taxon>Gunneridae</taxon>
        <taxon>Pentapetalae</taxon>
        <taxon>rosids</taxon>
        <taxon>fabids</taxon>
        <taxon>Fabales</taxon>
        <taxon>Fabaceae</taxon>
        <taxon>Papilionoideae</taxon>
        <taxon>50 kb inversion clade</taxon>
        <taxon>NPAAA clade</taxon>
        <taxon>Hologalegina</taxon>
        <taxon>IRL clade</taxon>
        <taxon>Trifolieae</taxon>
        <taxon>Trifolium</taxon>
    </lineage>
</organism>
<name>A0A2Z6P7C5_TRISU</name>
<evidence type="ECO:0000256" key="1">
    <source>
        <dbReference type="ARBA" id="ARBA00008965"/>
    </source>
</evidence>
<feature type="compositionally biased region" description="Basic residues" evidence="2">
    <location>
        <begin position="42"/>
        <end position="56"/>
    </location>
</feature>
<reference evidence="6" key="1">
    <citation type="journal article" date="2017" name="Front. Plant Sci.">
        <title>Climate Clever Clovers: New Paradigm to Reduce the Environmental Footprint of Ruminants by Breeding Low Methanogenic Forages Utilizing Haplotype Variation.</title>
        <authorList>
            <person name="Kaur P."/>
            <person name="Appels R."/>
            <person name="Bayer P.E."/>
            <person name="Keeble-Gagnere G."/>
            <person name="Wang J."/>
            <person name="Hirakawa H."/>
            <person name="Shirasawa K."/>
            <person name="Vercoe P."/>
            <person name="Stefanova K."/>
            <person name="Durmic Z."/>
            <person name="Nichols P."/>
            <person name="Revell C."/>
            <person name="Isobe S.N."/>
            <person name="Edwards D."/>
            <person name="Erskine W."/>
        </authorList>
    </citation>
    <scope>NUCLEOTIDE SEQUENCE [LARGE SCALE GENOMIC DNA]</scope>
    <source>
        <strain evidence="6">cv. Daliak</strain>
    </source>
</reference>
<feature type="chain" id="PRO_5016392529" description="Bifunctional inhibitor/plant lipid transfer protein/seed storage helical domain-containing protein" evidence="3">
    <location>
        <begin position="27"/>
        <end position="190"/>
    </location>
</feature>
<evidence type="ECO:0000313" key="5">
    <source>
        <dbReference type="EMBL" id="GAU50643.1"/>
    </source>
</evidence>
<comment type="similarity">
    <text evidence="1">Belongs to the plant LTP family. PEARLI1 subfamily.</text>
</comment>
<dbReference type="PANTHER" id="PTHR31731">
    <property type="match status" value="1"/>
</dbReference>
<protein>
    <recommendedName>
        <fullName evidence="4">Bifunctional inhibitor/plant lipid transfer protein/seed storage helical domain-containing protein</fullName>
    </recommendedName>
</protein>
<dbReference type="OrthoDB" id="1935738at2759"/>
<dbReference type="Gene3D" id="1.10.110.10">
    <property type="entry name" value="Plant lipid-transfer and hydrophobic proteins"/>
    <property type="match status" value="1"/>
</dbReference>